<sequence length="69" mass="7101">MKISALPASLLALTVVAFAVLVGLGKIEAAAFVALATNIIHALLPALVQRNPRGIPPVGRVERIPPEGP</sequence>
<evidence type="ECO:0000313" key="2">
    <source>
        <dbReference type="EMBL" id="WXB15421.1"/>
    </source>
</evidence>
<keyword evidence="3" id="KW-1185">Reference proteome</keyword>
<dbReference type="RefSeq" id="WP_394825047.1">
    <property type="nucleotide sequence ID" value="NZ_CP089984.1"/>
</dbReference>
<dbReference type="EMBL" id="CP089984">
    <property type="protein sequence ID" value="WXB15421.1"/>
    <property type="molecule type" value="Genomic_DNA"/>
</dbReference>
<name>A0ABZ2M065_9BACT</name>
<evidence type="ECO:0000313" key="3">
    <source>
        <dbReference type="Proteomes" id="UP001370348"/>
    </source>
</evidence>
<feature type="transmembrane region" description="Helical" evidence="1">
    <location>
        <begin position="29"/>
        <end position="48"/>
    </location>
</feature>
<dbReference type="Proteomes" id="UP001370348">
    <property type="component" value="Chromosome"/>
</dbReference>
<keyword evidence="1" id="KW-0812">Transmembrane</keyword>
<keyword evidence="1" id="KW-1133">Transmembrane helix</keyword>
<reference evidence="2 3" key="1">
    <citation type="submission" date="2021-12" db="EMBL/GenBank/DDBJ databases">
        <title>Discovery of the Pendulisporaceae a myxobacterial family with distinct sporulation behavior and unique specialized metabolism.</title>
        <authorList>
            <person name="Garcia R."/>
            <person name="Popoff A."/>
            <person name="Bader C.D."/>
            <person name="Loehr J."/>
            <person name="Walesch S."/>
            <person name="Walt C."/>
            <person name="Boldt J."/>
            <person name="Bunk B."/>
            <person name="Haeckl F.J.F.P.J."/>
            <person name="Gunesch A.P."/>
            <person name="Birkelbach J."/>
            <person name="Nuebel U."/>
            <person name="Pietschmann T."/>
            <person name="Bach T."/>
            <person name="Mueller R."/>
        </authorList>
    </citation>
    <scope>NUCLEOTIDE SEQUENCE [LARGE SCALE GENOMIC DNA]</scope>
    <source>
        <strain evidence="2 3">MSr11954</strain>
    </source>
</reference>
<accession>A0ABZ2M065</accession>
<gene>
    <name evidence="2" type="ORF">LZC94_47320</name>
</gene>
<proteinExistence type="predicted"/>
<evidence type="ECO:0000256" key="1">
    <source>
        <dbReference type="SAM" id="Phobius"/>
    </source>
</evidence>
<protein>
    <submittedName>
        <fullName evidence="2">Uncharacterized protein</fullName>
    </submittedName>
</protein>
<organism evidence="2 3">
    <name type="scientific">Pendulispora albinea</name>
    <dbReference type="NCBI Taxonomy" id="2741071"/>
    <lineage>
        <taxon>Bacteria</taxon>
        <taxon>Pseudomonadati</taxon>
        <taxon>Myxococcota</taxon>
        <taxon>Myxococcia</taxon>
        <taxon>Myxococcales</taxon>
        <taxon>Sorangiineae</taxon>
        <taxon>Pendulisporaceae</taxon>
        <taxon>Pendulispora</taxon>
    </lineage>
</organism>
<keyword evidence="1" id="KW-0472">Membrane</keyword>